<organism evidence="3 4">
    <name type="scientific">Citricoccus muralis</name>
    <dbReference type="NCBI Taxonomy" id="169134"/>
    <lineage>
        <taxon>Bacteria</taxon>
        <taxon>Bacillati</taxon>
        <taxon>Actinomycetota</taxon>
        <taxon>Actinomycetes</taxon>
        <taxon>Micrococcales</taxon>
        <taxon>Micrococcaceae</taxon>
        <taxon>Citricoccus</taxon>
    </lineage>
</organism>
<evidence type="ECO:0000313" key="4">
    <source>
        <dbReference type="Proteomes" id="UP000256727"/>
    </source>
</evidence>
<dbReference type="Pfam" id="PF21531">
    <property type="entry name" value="Rv2175c_wHTH"/>
    <property type="match status" value="1"/>
</dbReference>
<feature type="domain" description="DNA-binding protein Rv2175c wHTH" evidence="2">
    <location>
        <begin position="26"/>
        <end position="67"/>
    </location>
</feature>
<evidence type="ECO:0000313" key="3">
    <source>
        <dbReference type="EMBL" id="REE03369.1"/>
    </source>
</evidence>
<protein>
    <submittedName>
        <fullName evidence="3">Uncharacterized protein</fullName>
    </submittedName>
</protein>
<dbReference type="EMBL" id="QREH01000001">
    <property type="protein sequence ID" value="REE03369.1"/>
    <property type="molecule type" value="Genomic_DNA"/>
</dbReference>
<name>A0A3D9LAH5_9MICC</name>
<dbReference type="Pfam" id="PF18367">
    <property type="entry name" value="Rv2175c_C"/>
    <property type="match status" value="1"/>
</dbReference>
<evidence type="ECO:0000259" key="1">
    <source>
        <dbReference type="Pfam" id="PF18367"/>
    </source>
</evidence>
<sequence>MNTAAGNNAASQEPTLEDLVQDWEYFPDLAEKWDIPVTRVHNMVSEGRLLTAKVGERHARAVPALFLVEDGPLEPLKGTISVLRDARFSDDEAIRWLYTSDESLPGRPIDALREGRKTEIRRRAQALAW</sequence>
<dbReference type="InterPro" id="IPR041098">
    <property type="entry name" value="Rv2175c_C"/>
</dbReference>
<comment type="caution">
    <text evidence="3">The sequence shown here is derived from an EMBL/GenBank/DDBJ whole genome shotgun (WGS) entry which is preliminary data.</text>
</comment>
<dbReference type="RefSeq" id="WP_245952109.1">
    <property type="nucleotide sequence ID" value="NZ_QREH01000001.1"/>
</dbReference>
<dbReference type="AlphaFoldDB" id="A0A3D9LAH5"/>
<keyword evidence="4" id="KW-1185">Reference proteome</keyword>
<dbReference type="GO" id="GO:0003677">
    <property type="term" value="F:DNA binding"/>
    <property type="evidence" value="ECO:0007669"/>
    <property type="project" value="InterPro"/>
</dbReference>
<feature type="domain" description="Rv2175c C-terminal" evidence="1">
    <location>
        <begin position="75"/>
        <end position="128"/>
    </location>
</feature>
<dbReference type="InterPro" id="IPR048576">
    <property type="entry name" value="Rv2175c_wHTH"/>
</dbReference>
<dbReference type="Proteomes" id="UP000256727">
    <property type="component" value="Unassembled WGS sequence"/>
</dbReference>
<proteinExistence type="predicted"/>
<evidence type="ECO:0000259" key="2">
    <source>
        <dbReference type="Pfam" id="PF21531"/>
    </source>
</evidence>
<gene>
    <name evidence="3" type="ORF">C8E99_1176</name>
</gene>
<accession>A0A3D9LAH5</accession>
<reference evidence="3 4" key="1">
    <citation type="submission" date="2018-07" db="EMBL/GenBank/DDBJ databases">
        <title>Sequencing the genomes of 1000 actinobacteria strains.</title>
        <authorList>
            <person name="Klenk H.-P."/>
        </authorList>
    </citation>
    <scope>NUCLEOTIDE SEQUENCE [LARGE SCALE GENOMIC DNA]</scope>
    <source>
        <strain evidence="3 4">DSM 14442</strain>
    </source>
</reference>